<name>A0ABR2V8A0_9PEZI</name>
<dbReference type="Proteomes" id="UP001408356">
    <property type="component" value="Unassembled WGS sequence"/>
</dbReference>
<feature type="region of interest" description="Disordered" evidence="1">
    <location>
        <begin position="95"/>
        <end position="115"/>
    </location>
</feature>
<evidence type="ECO:0000256" key="1">
    <source>
        <dbReference type="SAM" id="MobiDB-lite"/>
    </source>
</evidence>
<accession>A0ABR2V8A0</accession>
<evidence type="ECO:0000313" key="3">
    <source>
        <dbReference type="Proteomes" id="UP001408356"/>
    </source>
</evidence>
<feature type="compositionally biased region" description="Polar residues" evidence="1">
    <location>
        <begin position="488"/>
        <end position="497"/>
    </location>
</feature>
<feature type="region of interest" description="Disordered" evidence="1">
    <location>
        <begin position="1"/>
        <end position="77"/>
    </location>
</feature>
<evidence type="ECO:0000313" key="2">
    <source>
        <dbReference type="EMBL" id="KAK9423140.1"/>
    </source>
</evidence>
<feature type="region of interest" description="Disordered" evidence="1">
    <location>
        <begin position="449"/>
        <end position="515"/>
    </location>
</feature>
<feature type="region of interest" description="Disordered" evidence="1">
    <location>
        <begin position="237"/>
        <end position="261"/>
    </location>
</feature>
<protein>
    <submittedName>
        <fullName evidence="2">Uncharacterized protein</fullName>
    </submittedName>
</protein>
<sequence length="535" mass="58820">MESSTPSTSLQPGSMHAELAHIVDSTSQPNKAPAAGNCVLQDGQAQHSSGESPKMFPVDADPESTPPDDDSRNNPALRAYLMQLDLLDKQNKKRIKLSRQGLDTPTTDGDERSTLQEKMTSRNHALQGYQVQLKFLEQQNKRRLLISGALDLPAAKADQAEDLPSEETREDSPALHDYQSQLLLLEEQKKKRLRTARAEQDLGRAKLDESSELLSDEKPKHPYTYWPQLEELDRRYCESKKQAEQAEQQSEDGHSVPDPSPVLEKLQSILLEDAETICHGAEGPRCHGELPGNYVKEDFTDIAASILSNVLRSPHDMNALFDENTPNRTKLESTLVQHDESAVDAALRRQHDLQKLQQSQKPTSPSPSASTSTSSPGFAPASFEYKGPPTAEIVEPPPPLPRRSCGYGVFSMRKERARKPAPLPDAADCERSMVDTFKNDNPAVVAQLKQIGSRRRSRRGQSSTTSPPRNTPISRIRGKAAVAVAGQRSPSMPSNGLPSPPPSQTTPSPKSVEVDRANISCPEGVSLAIRLRVNV</sequence>
<dbReference type="EMBL" id="JARVKF010000090">
    <property type="protein sequence ID" value="KAK9423140.1"/>
    <property type="molecule type" value="Genomic_DNA"/>
</dbReference>
<gene>
    <name evidence="2" type="ORF">SUNI508_04434</name>
</gene>
<comment type="caution">
    <text evidence="2">The sequence shown here is derived from an EMBL/GenBank/DDBJ whole genome shotgun (WGS) entry which is preliminary data.</text>
</comment>
<feature type="compositionally biased region" description="Polar residues" evidence="1">
    <location>
        <begin position="1"/>
        <end position="12"/>
    </location>
</feature>
<feature type="region of interest" description="Disordered" evidence="1">
    <location>
        <begin position="353"/>
        <end position="402"/>
    </location>
</feature>
<feature type="compositionally biased region" description="Low complexity" evidence="1">
    <location>
        <begin position="357"/>
        <end position="394"/>
    </location>
</feature>
<proteinExistence type="predicted"/>
<organism evidence="2 3">
    <name type="scientific">Seiridium unicorne</name>
    <dbReference type="NCBI Taxonomy" id="138068"/>
    <lineage>
        <taxon>Eukaryota</taxon>
        <taxon>Fungi</taxon>
        <taxon>Dikarya</taxon>
        <taxon>Ascomycota</taxon>
        <taxon>Pezizomycotina</taxon>
        <taxon>Sordariomycetes</taxon>
        <taxon>Xylariomycetidae</taxon>
        <taxon>Amphisphaeriales</taxon>
        <taxon>Sporocadaceae</taxon>
        <taxon>Seiridium</taxon>
    </lineage>
</organism>
<reference evidence="2 3" key="1">
    <citation type="journal article" date="2024" name="J. Plant Pathol.">
        <title>Sequence and assembly of the genome of Seiridium unicorne, isolate CBS 538.82, causal agent of cypress canker disease.</title>
        <authorList>
            <person name="Scali E."/>
            <person name="Rocca G.D."/>
            <person name="Danti R."/>
            <person name="Garbelotto M."/>
            <person name="Barberini S."/>
            <person name="Baroncelli R."/>
            <person name="Emiliani G."/>
        </authorList>
    </citation>
    <scope>NUCLEOTIDE SEQUENCE [LARGE SCALE GENOMIC DNA]</scope>
    <source>
        <strain evidence="2 3">BM-138-508</strain>
    </source>
</reference>
<keyword evidence="3" id="KW-1185">Reference proteome</keyword>